<proteinExistence type="predicted"/>
<organism evidence="1 2">
    <name type="scientific">Aureliella helgolandensis</name>
    <dbReference type="NCBI Taxonomy" id="2527968"/>
    <lineage>
        <taxon>Bacteria</taxon>
        <taxon>Pseudomonadati</taxon>
        <taxon>Planctomycetota</taxon>
        <taxon>Planctomycetia</taxon>
        <taxon>Pirellulales</taxon>
        <taxon>Pirellulaceae</taxon>
        <taxon>Aureliella</taxon>
    </lineage>
</organism>
<dbReference type="InterPro" id="IPR029063">
    <property type="entry name" value="SAM-dependent_MTases_sf"/>
</dbReference>
<dbReference type="AlphaFoldDB" id="A0A518G7W1"/>
<evidence type="ECO:0000313" key="1">
    <source>
        <dbReference type="EMBL" id="QDV24686.1"/>
    </source>
</evidence>
<name>A0A518G7W1_9BACT</name>
<dbReference type="OrthoDB" id="2029026at2"/>
<protein>
    <recommendedName>
        <fullName evidence="3">Leucine carboxyl methyltransferase</fullName>
    </recommendedName>
</protein>
<dbReference type="Gene3D" id="3.40.50.150">
    <property type="entry name" value="Vaccinia Virus protein VP39"/>
    <property type="match status" value="1"/>
</dbReference>
<keyword evidence="2" id="KW-1185">Reference proteome</keyword>
<evidence type="ECO:0008006" key="3">
    <source>
        <dbReference type="Google" id="ProtNLM"/>
    </source>
</evidence>
<dbReference type="Proteomes" id="UP000318017">
    <property type="component" value="Chromosome"/>
</dbReference>
<evidence type="ECO:0000313" key="2">
    <source>
        <dbReference type="Proteomes" id="UP000318017"/>
    </source>
</evidence>
<dbReference type="EMBL" id="CP036298">
    <property type="protein sequence ID" value="QDV24686.1"/>
    <property type="molecule type" value="Genomic_DNA"/>
</dbReference>
<gene>
    <name evidence="1" type="ORF">Q31a_30070</name>
</gene>
<sequence>MTSSPYSFLQHQQSARNAQTATAWDHFASHRTQITNQLRGIVGRCVGRHALRMCVLGAGNCNDLDLLELCQLFAQLTLVDIDRSALQAAVARVGLEASDQIEIRAPLDLTGLSPEFAHWSECLPTPGVVKSALERLRGTSQLEVLSGGFDVVLSSCVLTQLIDSAQRAIGEDHEEFFDLLSALRLRHIEHMLELLRGDGVGLLVTDLVSTDTWPGMRELPIEQLPQAAAAAVRDKNFFSGVNPSVIYHLLKNHPTLSAKISQVTPISPWIWDWGTRAYVVYGMQFRRSAHG</sequence>
<dbReference type="SUPFAM" id="SSF53335">
    <property type="entry name" value="S-adenosyl-L-methionine-dependent methyltransferases"/>
    <property type="match status" value="1"/>
</dbReference>
<dbReference type="RefSeq" id="WP_145078657.1">
    <property type="nucleotide sequence ID" value="NZ_CP036298.1"/>
</dbReference>
<accession>A0A518G7W1</accession>
<dbReference type="KEGG" id="ahel:Q31a_30070"/>
<reference evidence="1 2" key="1">
    <citation type="submission" date="2019-02" db="EMBL/GenBank/DDBJ databases">
        <title>Deep-cultivation of Planctomycetes and their phenomic and genomic characterization uncovers novel biology.</title>
        <authorList>
            <person name="Wiegand S."/>
            <person name="Jogler M."/>
            <person name="Boedeker C."/>
            <person name="Pinto D."/>
            <person name="Vollmers J."/>
            <person name="Rivas-Marin E."/>
            <person name="Kohn T."/>
            <person name="Peeters S.H."/>
            <person name="Heuer A."/>
            <person name="Rast P."/>
            <person name="Oberbeckmann S."/>
            <person name="Bunk B."/>
            <person name="Jeske O."/>
            <person name="Meyerdierks A."/>
            <person name="Storesund J.E."/>
            <person name="Kallscheuer N."/>
            <person name="Luecker S."/>
            <person name="Lage O.M."/>
            <person name="Pohl T."/>
            <person name="Merkel B.J."/>
            <person name="Hornburger P."/>
            <person name="Mueller R.-W."/>
            <person name="Bruemmer F."/>
            <person name="Labrenz M."/>
            <person name="Spormann A.M."/>
            <person name="Op den Camp H."/>
            <person name="Overmann J."/>
            <person name="Amann R."/>
            <person name="Jetten M.S.M."/>
            <person name="Mascher T."/>
            <person name="Medema M.H."/>
            <person name="Devos D.P."/>
            <person name="Kaster A.-K."/>
            <person name="Ovreas L."/>
            <person name="Rohde M."/>
            <person name="Galperin M.Y."/>
            <person name="Jogler C."/>
        </authorList>
    </citation>
    <scope>NUCLEOTIDE SEQUENCE [LARGE SCALE GENOMIC DNA]</scope>
    <source>
        <strain evidence="1 2">Q31a</strain>
    </source>
</reference>